<feature type="transmembrane region" description="Helical" evidence="1">
    <location>
        <begin position="42"/>
        <end position="62"/>
    </location>
</feature>
<keyword evidence="1" id="KW-0472">Membrane</keyword>
<gene>
    <name evidence="2" type="ORF">HER31_18450</name>
</gene>
<accession>A0A6H1UI39</accession>
<dbReference type="KEGG" id="fes:HER31_18450"/>
<name>A0A6H1UI39_9GAMM</name>
<dbReference type="EMBL" id="CP051180">
    <property type="protein sequence ID" value="QIZ78704.1"/>
    <property type="molecule type" value="Genomic_DNA"/>
</dbReference>
<evidence type="ECO:0000256" key="1">
    <source>
        <dbReference type="SAM" id="Phobius"/>
    </source>
</evidence>
<keyword evidence="1" id="KW-1133">Transmembrane helix</keyword>
<protein>
    <submittedName>
        <fullName evidence="2">Uncharacterized protein</fullName>
    </submittedName>
</protein>
<reference evidence="2 3" key="1">
    <citation type="submission" date="2020-04" db="EMBL/GenBank/DDBJ databases">
        <title>Ferrimonas sp. S7 isolated from sea water.</title>
        <authorList>
            <person name="Bae S.S."/>
            <person name="Baek K."/>
        </authorList>
    </citation>
    <scope>NUCLEOTIDE SEQUENCE [LARGE SCALE GENOMIC DNA]</scope>
    <source>
        <strain evidence="2 3">S7</strain>
    </source>
</reference>
<proteinExistence type="predicted"/>
<sequence length="65" mass="6817">MMKGIAVVGIGLMQMMFACWGLVLGVASTAVTLNISPARSLATQLIAFLLILIPFIIIGLAAGQW</sequence>
<keyword evidence="3" id="KW-1185">Reference proteome</keyword>
<evidence type="ECO:0000313" key="2">
    <source>
        <dbReference type="EMBL" id="QIZ78704.1"/>
    </source>
</evidence>
<dbReference type="RefSeq" id="WP_168662923.1">
    <property type="nucleotide sequence ID" value="NZ_CP051180.1"/>
</dbReference>
<dbReference type="AlphaFoldDB" id="A0A6H1UI39"/>
<evidence type="ECO:0000313" key="3">
    <source>
        <dbReference type="Proteomes" id="UP000501602"/>
    </source>
</evidence>
<dbReference type="PROSITE" id="PS51257">
    <property type="entry name" value="PROKAR_LIPOPROTEIN"/>
    <property type="match status" value="1"/>
</dbReference>
<organism evidence="2 3">
    <name type="scientific">Ferrimonas lipolytica</name>
    <dbReference type="NCBI Taxonomy" id="2724191"/>
    <lineage>
        <taxon>Bacteria</taxon>
        <taxon>Pseudomonadati</taxon>
        <taxon>Pseudomonadota</taxon>
        <taxon>Gammaproteobacteria</taxon>
        <taxon>Alteromonadales</taxon>
        <taxon>Ferrimonadaceae</taxon>
        <taxon>Ferrimonas</taxon>
    </lineage>
</organism>
<dbReference type="Proteomes" id="UP000501602">
    <property type="component" value="Chromosome"/>
</dbReference>
<keyword evidence="1" id="KW-0812">Transmembrane</keyword>